<dbReference type="Gene3D" id="3.40.50.2300">
    <property type="match status" value="1"/>
</dbReference>
<evidence type="ECO:0000256" key="1">
    <source>
        <dbReference type="ARBA" id="ARBA00022553"/>
    </source>
</evidence>
<feature type="domain" description="Response regulatory" evidence="3">
    <location>
        <begin position="2"/>
        <end position="129"/>
    </location>
</feature>
<dbReference type="RefSeq" id="WP_085053440.1">
    <property type="nucleotide sequence ID" value="NZ_LNQR01000115.1"/>
</dbReference>
<dbReference type="Proteomes" id="UP000060487">
    <property type="component" value="Unassembled WGS sequence"/>
</dbReference>
<organism evidence="4 5">
    <name type="scientific">Candidatus Magnetominusculus xianensis</name>
    <dbReference type="NCBI Taxonomy" id="1748249"/>
    <lineage>
        <taxon>Bacteria</taxon>
        <taxon>Pseudomonadati</taxon>
        <taxon>Nitrospirota</taxon>
        <taxon>Nitrospiria</taxon>
        <taxon>Nitrospirales</taxon>
        <taxon>Nitrospiraceae</taxon>
        <taxon>Candidatus Magnetominusculus</taxon>
    </lineage>
</organism>
<dbReference type="InterPro" id="IPR001789">
    <property type="entry name" value="Sig_transdc_resp-reg_receiver"/>
</dbReference>
<name>A0ABR5SDJ8_9BACT</name>
<dbReference type="EMBL" id="LNQR01000115">
    <property type="protein sequence ID" value="KWT78412.1"/>
    <property type="molecule type" value="Genomic_DNA"/>
</dbReference>
<keyword evidence="5" id="KW-1185">Reference proteome</keyword>
<accession>A0ABR5SDJ8</accession>
<dbReference type="CDD" id="cd17546">
    <property type="entry name" value="REC_hyHK_CKI1_RcsC-like"/>
    <property type="match status" value="1"/>
</dbReference>
<evidence type="ECO:0000259" key="3">
    <source>
        <dbReference type="PROSITE" id="PS50110"/>
    </source>
</evidence>
<dbReference type="InterPro" id="IPR011006">
    <property type="entry name" value="CheY-like_superfamily"/>
</dbReference>
<proteinExistence type="predicted"/>
<protein>
    <submittedName>
        <fullName evidence="4">Two-component system response regulator</fullName>
    </submittedName>
</protein>
<gene>
    <name evidence="4" type="ORF">ASN18_2820</name>
</gene>
<evidence type="ECO:0000313" key="4">
    <source>
        <dbReference type="EMBL" id="KWT78412.1"/>
    </source>
</evidence>
<dbReference type="InterPro" id="IPR050956">
    <property type="entry name" value="2C_system_His_kinase"/>
</dbReference>
<dbReference type="SMART" id="SM00448">
    <property type="entry name" value="REC"/>
    <property type="match status" value="1"/>
</dbReference>
<reference evidence="4 5" key="1">
    <citation type="submission" date="2015-11" db="EMBL/GenBank/DDBJ databases">
        <authorList>
            <person name="Lin W."/>
        </authorList>
    </citation>
    <scope>NUCLEOTIDE SEQUENCE [LARGE SCALE GENOMIC DNA]</scope>
    <source>
        <strain evidence="4 5">HCH-1</strain>
    </source>
</reference>
<dbReference type="PANTHER" id="PTHR43719">
    <property type="entry name" value="TWO-COMPONENT HISTIDINE KINASE"/>
    <property type="match status" value="1"/>
</dbReference>
<evidence type="ECO:0000256" key="2">
    <source>
        <dbReference type="PROSITE-ProRule" id="PRU00169"/>
    </source>
</evidence>
<sequence>MRVLIAEDDFTSRTLLQHFLSPYGDCDVTVNGMEAVEAFMLAVDEGQRYDLICLDIMMPELDGIKALKAIREKERSMGLSQKNEAKVVMTTALDSPKDVIEAYYKGGCTDYLTKPIDTQKLLELLKGYGLIEKTGK</sequence>
<dbReference type="PROSITE" id="PS50110">
    <property type="entry name" value="RESPONSE_REGULATORY"/>
    <property type="match status" value="1"/>
</dbReference>
<dbReference type="PANTHER" id="PTHR43719:SF28">
    <property type="entry name" value="PEROXIDE STRESS-ACTIVATED HISTIDINE KINASE MAK1-RELATED"/>
    <property type="match status" value="1"/>
</dbReference>
<feature type="modified residue" description="4-aspartylphosphate" evidence="2">
    <location>
        <position position="55"/>
    </location>
</feature>
<keyword evidence="1 2" id="KW-0597">Phosphoprotein</keyword>
<comment type="caution">
    <text evidence="4">The sequence shown here is derived from an EMBL/GenBank/DDBJ whole genome shotgun (WGS) entry which is preliminary data.</text>
</comment>
<dbReference type="Pfam" id="PF00072">
    <property type="entry name" value="Response_reg"/>
    <property type="match status" value="1"/>
</dbReference>
<dbReference type="SUPFAM" id="SSF52172">
    <property type="entry name" value="CheY-like"/>
    <property type="match status" value="1"/>
</dbReference>
<evidence type="ECO:0000313" key="5">
    <source>
        <dbReference type="Proteomes" id="UP000060487"/>
    </source>
</evidence>